<dbReference type="KEGG" id="llu:AKJ09_00719"/>
<dbReference type="EMBL" id="CP012333">
    <property type="protein sequence ID" value="AKU94055.1"/>
    <property type="molecule type" value="Genomic_DNA"/>
</dbReference>
<organism evidence="2 3">
    <name type="scientific">Labilithrix luteola</name>
    <dbReference type="NCBI Taxonomy" id="1391654"/>
    <lineage>
        <taxon>Bacteria</taxon>
        <taxon>Pseudomonadati</taxon>
        <taxon>Myxococcota</taxon>
        <taxon>Polyangia</taxon>
        <taxon>Polyangiales</taxon>
        <taxon>Labilitrichaceae</taxon>
        <taxon>Labilithrix</taxon>
    </lineage>
</organism>
<dbReference type="STRING" id="1391654.AKJ09_00719"/>
<dbReference type="Proteomes" id="UP000064967">
    <property type="component" value="Chromosome"/>
</dbReference>
<evidence type="ECO:0000256" key="1">
    <source>
        <dbReference type="SAM" id="MobiDB-lite"/>
    </source>
</evidence>
<keyword evidence="3" id="KW-1185">Reference proteome</keyword>
<sequence>MSNTPSRSLAVVLDGTPMPDTEARAFWERFSAWMEEHRGDLAGFATSEGLASVHPGVDAGRPILRASRNAAQKPYAAVRSDETATRQGGGSTSRHAGPGKPQGSRGPKPAKRGNQGRKRGT</sequence>
<proteinExistence type="predicted"/>
<reference evidence="2 3" key="1">
    <citation type="submission" date="2015-08" db="EMBL/GenBank/DDBJ databases">
        <authorList>
            <person name="Babu N.S."/>
            <person name="Beckwith C.J."/>
            <person name="Beseler K.G."/>
            <person name="Brison A."/>
            <person name="Carone J.V."/>
            <person name="Caskin T.P."/>
            <person name="Diamond M."/>
            <person name="Durham M.E."/>
            <person name="Foxe J.M."/>
            <person name="Go M."/>
            <person name="Henderson B.A."/>
            <person name="Jones I.B."/>
            <person name="McGettigan J.A."/>
            <person name="Micheletti S.J."/>
            <person name="Nasrallah M.E."/>
            <person name="Ortiz D."/>
            <person name="Piller C.R."/>
            <person name="Privatt S.R."/>
            <person name="Schneider S.L."/>
            <person name="Sharp S."/>
            <person name="Smith T.C."/>
            <person name="Stanton J.D."/>
            <person name="Ullery H.E."/>
            <person name="Wilson R.J."/>
            <person name="Serrano M.G."/>
            <person name="Buck G."/>
            <person name="Lee V."/>
            <person name="Wang Y."/>
            <person name="Carvalho R."/>
            <person name="Voegtly L."/>
            <person name="Shi R."/>
            <person name="Duckworth R."/>
            <person name="Johnson A."/>
            <person name="Loviza R."/>
            <person name="Walstead R."/>
            <person name="Shah Z."/>
            <person name="Kiflezghi M."/>
            <person name="Wade K."/>
            <person name="Ball S.L."/>
            <person name="Bradley K.W."/>
            <person name="Asai D.J."/>
            <person name="Bowman C.A."/>
            <person name="Russell D.A."/>
            <person name="Pope W.H."/>
            <person name="Jacobs-Sera D."/>
            <person name="Hendrix R.W."/>
            <person name="Hatfull G.F."/>
        </authorList>
    </citation>
    <scope>NUCLEOTIDE SEQUENCE [LARGE SCALE GENOMIC DNA]</scope>
    <source>
        <strain evidence="2 3">DSM 27648</strain>
    </source>
</reference>
<dbReference type="RefSeq" id="WP_146645716.1">
    <property type="nucleotide sequence ID" value="NZ_CP012333.1"/>
</dbReference>
<evidence type="ECO:0000313" key="2">
    <source>
        <dbReference type="EMBL" id="AKU94055.1"/>
    </source>
</evidence>
<dbReference type="OrthoDB" id="5521828at2"/>
<protein>
    <submittedName>
        <fullName evidence="2">Uncharacterized protein</fullName>
    </submittedName>
</protein>
<feature type="compositionally biased region" description="Basic residues" evidence="1">
    <location>
        <begin position="108"/>
        <end position="121"/>
    </location>
</feature>
<name>A0A0K1PKK3_9BACT</name>
<evidence type="ECO:0000313" key="3">
    <source>
        <dbReference type="Proteomes" id="UP000064967"/>
    </source>
</evidence>
<dbReference type="AlphaFoldDB" id="A0A0K1PKK3"/>
<gene>
    <name evidence="2" type="ORF">AKJ09_00719</name>
</gene>
<accession>A0A0K1PKK3</accession>
<feature type="region of interest" description="Disordered" evidence="1">
    <location>
        <begin position="68"/>
        <end position="121"/>
    </location>
</feature>